<dbReference type="InterPro" id="IPR014284">
    <property type="entry name" value="RNA_pol_sigma-70_dom"/>
</dbReference>
<reference evidence="7" key="1">
    <citation type="submission" date="2020-04" db="EMBL/GenBank/DDBJ databases">
        <title>Nitratireductor sp. nov. isolated from mangrove soil.</title>
        <authorList>
            <person name="Ye Y."/>
        </authorList>
    </citation>
    <scope>NUCLEOTIDE SEQUENCE</scope>
    <source>
        <strain evidence="7">SY7</strain>
    </source>
</reference>
<evidence type="ECO:0000256" key="2">
    <source>
        <dbReference type="ARBA" id="ARBA00023015"/>
    </source>
</evidence>
<comment type="similarity">
    <text evidence="1">Belongs to the sigma-70 factor family. ECF subfamily.</text>
</comment>
<dbReference type="NCBIfam" id="TIGR02937">
    <property type="entry name" value="sigma70-ECF"/>
    <property type="match status" value="1"/>
</dbReference>
<keyword evidence="4" id="KW-0804">Transcription</keyword>
<dbReference type="GO" id="GO:0003677">
    <property type="term" value="F:DNA binding"/>
    <property type="evidence" value="ECO:0007669"/>
    <property type="project" value="InterPro"/>
</dbReference>
<accession>A0A5B8KWS1</accession>
<organism evidence="7 8">
    <name type="scientific">Nitratireductor mangrovi</name>
    <dbReference type="NCBI Taxonomy" id="2599600"/>
    <lineage>
        <taxon>Bacteria</taxon>
        <taxon>Pseudomonadati</taxon>
        <taxon>Pseudomonadota</taxon>
        <taxon>Alphaproteobacteria</taxon>
        <taxon>Hyphomicrobiales</taxon>
        <taxon>Phyllobacteriaceae</taxon>
        <taxon>Nitratireductor</taxon>
    </lineage>
</organism>
<name>A0A5B8KWS1_9HYPH</name>
<dbReference type="Pfam" id="PF04542">
    <property type="entry name" value="Sigma70_r2"/>
    <property type="match status" value="1"/>
</dbReference>
<protein>
    <submittedName>
        <fullName evidence="7">Sigma-70 family RNA polymerase sigma factor</fullName>
    </submittedName>
</protein>
<dbReference type="PANTHER" id="PTHR43133">
    <property type="entry name" value="RNA POLYMERASE ECF-TYPE SIGMA FACTO"/>
    <property type="match status" value="1"/>
</dbReference>
<dbReference type="InterPro" id="IPR013325">
    <property type="entry name" value="RNA_pol_sigma_r2"/>
</dbReference>
<dbReference type="GO" id="GO:0006352">
    <property type="term" value="P:DNA-templated transcription initiation"/>
    <property type="evidence" value="ECO:0007669"/>
    <property type="project" value="InterPro"/>
</dbReference>
<dbReference type="Proteomes" id="UP000321389">
    <property type="component" value="Chromosome"/>
</dbReference>
<evidence type="ECO:0000259" key="5">
    <source>
        <dbReference type="Pfam" id="PF04542"/>
    </source>
</evidence>
<proteinExistence type="inferred from homology"/>
<sequence>MAQGAQETDEGLIRRIEAGDQAAMRVLYARHAKRVFHYLMRFTRDSAAAEDLTNDVFIDVWKGGNRFEGRSQASTWLLAIARYKALSARRRQRETVDSETVLENWEAPGDTPEVTAQKADKGRRLRECIEQLSQEHREVINLVYYQEKSVKEISEITGAAEATVKTRMFYARKNLSALMAQAGLDRGWP</sequence>
<dbReference type="GO" id="GO:0016987">
    <property type="term" value="F:sigma factor activity"/>
    <property type="evidence" value="ECO:0007669"/>
    <property type="project" value="UniProtKB-KW"/>
</dbReference>
<evidence type="ECO:0000256" key="3">
    <source>
        <dbReference type="ARBA" id="ARBA00023082"/>
    </source>
</evidence>
<dbReference type="InterPro" id="IPR039425">
    <property type="entry name" value="RNA_pol_sigma-70-like"/>
</dbReference>
<feature type="domain" description="RNA polymerase sigma factor 70 region 4 type 2" evidence="6">
    <location>
        <begin position="123"/>
        <end position="175"/>
    </location>
</feature>
<dbReference type="InterPro" id="IPR036388">
    <property type="entry name" value="WH-like_DNA-bd_sf"/>
</dbReference>
<evidence type="ECO:0000256" key="1">
    <source>
        <dbReference type="ARBA" id="ARBA00010641"/>
    </source>
</evidence>
<keyword evidence="3" id="KW-0731">Sigma factor</keyword>
<dbReference type="InterPro" id="IPR013249">
    <property type="entry name" value="RNA_pol_sigma70_r4_t2"/>
</dbReference>
<keyword evidence="2" id="KW-0805">Transcription regulation</keyword>
<dbReference type="AlphaFoldDB" id="A0A5B8KWS1"/>
<dbReference type="EMBL" id="CP042301">
    <property type="protein sequence ID" value="QDY99957.1"/>
    <property type="molecule type" value="Genomic_DNA"/>
</dbReference>
<dbReference type="SUPFAM" id="SSF88659">
    <property type="entry name" value="Sigma3 and sigma4 domains of RNA polymerase sigma factors"/>
    <property type="match status" value="1"/>
</dbReference>
<dbReference type="KEGG" id="niy:FQ775_05975"/>
<feature type="domain" description="RNA polymerase sigma-70 region 2" evidence="5">
    <location>
        <begin position="27"/>
        <end position="93"/>
    </location>
</feature>
<dbReference type="Gene3D" id="1.10.10.10">
    <property type="entry name" value="Winged helix-like DNA-binding domain superfamily/Winged helix DNA-binding domain"/>
    <property type="match status" value="1"/>
</dbReference>
<dbReference type="SUPFAM" id="SSF88946">
    <property type="entry name" value="Sigma2 domain of RNA polymerase sigma factors"/>
    <property type="match status" value="1"/>
</dbReference>
<dbReference type="Pfam" id="PF08281">
    <property type="entry name" value="Sigma70_r4_2"/>
    <property type="match status" value="1"/>
</dbReference>
<dbReference type="NCBIfam" id="NF009168">
    <property type="entry name" value="PRK12515.1"/>
    <property type="match status" value="1"/>
</dbReference>
<gene>
    <name evidence="7" type="ORF">FQ775_05975</name>
</gene>
<dbReference type="InterPro" id="IPR013324">
    <property type="entry name" value="RNA_pol_sigma_r3/r4-like"/>
</dbReference>
<evidence type="ECO:0000313" key="8">
    <source>
        <dbReference type="Proteomes" id="UP000321389"/>
    </source>
</evidence>
<evidence type="ECO:0000313" key="7">
    <source>
        <dbReference type="EMBL" id="QDY99957.1"/>
    </source>
</evidence>
<dbReference type="InterPro" id="IPR007627">
    <property type="entry name" value="RNA_pol_sigma70_r2"/>
</dbReference>
<dbReference type="Gene3D" id="1.10.1740.10">
    <property type="match status" value="1"/>
</dbReference>
<dbReference type="PANTHER" id="PTHR43133:SF32">
    <property type="entry name" value="BLR3042 PROTEIN"/>
    <property type="match status" value="1"/>
</dbReference>
<evidence type="ECO:0000259" key="6">
    <source>
        <dbReference type="Pfam" id="PF08281"/>
    </source>
</evidence>
<evidence type="ECO:0000256" key="4">
    <source>
        <dbReference type="ARBA" id="ARBA00023163"/>
    </source>
</evidence>
<dbReference type="OrthoDB" id="9803470at2"/>
<keyword evidence="8" id="KW-1185">Reference proteome</keyword>
<dbReference type="CDD" id="cd06171">
    <property type="entry name" value="Sigma70_r4"/>
    <property type="match status" value="1"/>
</dbReference>